<dbReference type="SUPFAM" id="SSF51735">
    <property type="entry name" value="NAD(P)-binding Rossmann-fold domains"/>
    <property type="match status" value="1"/>
</dbReference>
<accession>A0A6A5Z4X8</accession>
<keyword evidence="1" id="KW-0521">NADP</keyword>
<evidence type="ECO:0000256" key="2">
    <source>
        <dbReference type="ARBA" id="ARBA00023002"/>
    </source>
</evidence>
<evidence type="ECO:0000313" key="5">
    <source>
        <dbReference type="Proteomes" id="UP000799770"/>
    </source>
</evidence>
<dbReference type="InterPro" id="IPR045312">
    <property type="entry name" value="PCBER-like"/>
</dbReference>
<gene>
    <name evidence="4" type="ORF">BDV96DRAFT_577518</name>
</gene>
<dbReference type="InterPro" id="IPR051609">
    <property type="entry name" value="NmrA/Isoflavone_reductase-like"/>
</dbReference>
<protein>
    <recommendedName>
        <fullName evidence="3">NmrA-like domain-containing protein</fullName>
    </recommendedName>
</protein>
<keyword evidence="2" id="KW-0560">Oxidoreductase</keyword>
<feature type="domain" description="NmrA-like" evidence="3">
    <location>
        <begin position="4"/>
        <end position="140"/>
    </location>
</feature>
<sequence>MELKSISILGPRGNVGRAIIAELLKDPSRFNITAVTRPTSTYTPPENSNVAVKQSDYSSLDSLTAAFAGQDAIINCVSGGATQYEPSKLIIDAAVAAGVKLYFSNEFVGNLLSEQYKRLPESFVGAKVRIREYLQKLGEDGKIAWTALNGGPFFDMWLMKGPAGFDIPNKQARIYGNGNNKICWTPLSVIAQAAVNMLRNPDSSLNRPIYICPLPDLTQNIILSTLETVLATKFSIEYIDVKKINENALAALEKGEVGKAMKGLTVSNQFYEGDSGNDFSAFVENEVVGVREMSVEDAIKDAFEMWGIETPVVEGMFRVDP</sequence>
<dbReference type="GO" id="GO:0016491">
    <property type="term" value="F:oxidoreductase activity"/>
    <property type="evidence" value="ECO:0007669"/>
    <property type="project" value="UniProtKB-KW"/>
</dbReference>
<dbReference type="PANTHER" id="PTHR47706:SF10">
    <property type="entry name" value="NMRA-LIKE DOMAIN-CONTAINING PROTEIN"/>
    <property type="match status" value="1"/>
</dbReference>
<name>A0A6A5Z4X8_9PLEO</name>
<evidence type="ECO:0000256" key="1">
    <source>
        <dbReference type="ARBA" id="ARBA00022857"/>
    </source>
</evidence>
<dbReference type="PANTHER" id="PTHR47706">
    <property type="entry name" value="NMRA-LIKE FAMILY PROTEIN"/>
    <property type="match status" value="1"/>
</dbReference>
<dbReference type="CDD" id="cd05259">
    <property type="entry name" value="PCBER_SDR_a"/>
    <property type="match status" value="1"/>
</dbReference>
<proteinExistence type="predicted"/>
<dbReference type="InterPro" id="IPR008030">
    <property type="entry name" value="NmrA-like"/>
</dbReference>
<evidence type="ECO:0000313" key="4">
    <source>
        <dbReference type="EMBL" id="KAF2114074.1"/>
    </source>
</evidence>
<dbReference type="InterPro" id="IPR036291">
    <property type="entry name" value="NAD(P)-bd_dom_sf"/>
</dbReference>
<dbReference type="AlphaFoldDB" id="A0A6A5Z4X8"/>
<dbReference type="Pfam" id="PF05368">
    <property type="entry name" value="NmrA"/>
    <property type="match status" value="1"/>
</dbReference>
<dbReference type="OrthoDB" id="419598at2759"/>
<evidence type="ECO:0000259" key="3">
    <source>
        <dbReference type="Pfam" id="PF05368"/>
    </source>
</evidence>
<keyword evidence="5" id="KW-1185">Reference proteome</keyword>
<dbReference type="Proteomes" id="UP000799770">
    <property type="component" value="Unassembled WGS sequence"/>
</dbReference>
<dbReference type="EMBL" id="ML977326">
    <property type="protein sequence ID" value="KAF2114074.1"/>
    <property type="molecule type" value="Genomic_DNA"/>
</dbReference>
<dbReference type="Gene3D" id="3.40.50.720">
    <property type="entry name" value="NAD(P)-binding Rossmann-like Domain"/>
    <property type="match status" value="1"/>
</dbReference>
<reference evidence="4" key="1">
    <citation type="journal article" date="2020" name="Stud. Mycol.">
        <title>101 Dothideomycetes genomes: a test case for predicting lifestyles and emergence of pathogens.</title>
        <authorList>
            <person name="Haridas S."/>
            <person name="Albert R."/>
            <person name="Binder M."/>
            <person name="Bloem J."/>
            <person name="Labutti K."/>
            <person name="Salamov A."/>
            <person name="Andreopoulos B."/>
            <person name="Baker S."/>
            <person name="Barry K."/>
            <person name="Bills G."/>
            <person name="Bluhm B."/>
            <person name="Cannon C."/>
            <person name="Castanera R."/>
            <person name="Culley D."/>
            <person name="Daum C."/>
            <person name="Ezra D."/>
            <person name="Gonzalez J."/>
            <person name="Henrissat B."/>
            <person name="Kuo A."/>
            <person name="Liang C."/>
            <person name="Lipzen A."/>
            <person name="Lutzoni F."/>
            <person name="Magnuson J."/>
            <person name="Mondo S."/>
            <person name="Nolan M."/>
            <person name="Ohm R."/>
            <person name="Pangilinan J."/>
            <person name="Park H.-J."/>
            <person name="Ramirez L."/>
            <person name="Alfaro M."/>
            <person name="Sun H."/>
            <person name="Tritt A."/>
            <person name="Yoshinaga Y."/>
            <person name="Zwiers L.-H."/>
            <person name="Turgeon B."/>
            <person name="Goodwin S."/>
            <person name="Spatafora J."/>
            <person name="Crous P."/>
            <person name="Grigoriev I."/>
        </authorList>
    </citation>
    <scope>NUCLEOTIDE SEQUENCE</scope>
    <source>
        <strain evidence="4">CBS 627.86</strain>
    </source>
</reference>
<organism evidence="4 5">
    <name type="scientific">Lophiotrema nucula</name>
    <dbReference type="NCBI Taxonomy" id="690887"/>
    <lineage>
        <taxon>Eukaryota</taxon>
        <taxon>Fungi</taxon>
        <taxon>Dikarya</taxon>
        <taxon>Ascomycota</taxon>
        <taxon>Pezizomycotina</taxon>
        <taxon>Dothideomycetes</taxon>
        <taxon>Pleosporomycetidae</taxon>
        <taxon>Pleosporales</taxon>
        <taxon>Lophiotremataceae</taxon>
        <taxon>Lophiotrema</taxon>
    </lineage>
</organism>